<dbReference type="GO" id="GO:0071021">
    <property type="term" value="C:U2-type post-spliceosomal complex"/>
    <property type="evidence" value="ECO:0007669"/>
    <property type="project" value="TreeGrafter"/>
</dbReference>
<keyword evidence="5" id="KW-0747">Spliceosome</keyword>
<feature type="region of interest" description="Disordered" evidence="8">
    <location>
        <begin position="625"/>
        <end position="644"/>
    </location>
</feature>
<evidence type="ECO:0000256" key="5">
    <source>
        <dbReference type="ARBA" id="ARBA00022728"/>
    </source>
</evidence>
<dbReference type="Gene3D" id="2.60.40.790">
    <property type="match status" value="1"/>
</dbReference>
<dbReference type="InterPro" id="IPR036285">
    <property type="entry name" value="PRP4-like_sf"/>
</dbReference>
<dbReference type="Proteomes" id="UP000232875">
    <property type="component" value="Unassembled WGS sequence"/>
</dbReference>
<dbReference type="PANTHER" id="PTHR13007:SF19">
    <property type="entry name" value="PRE-MRNA-SPLICING FACTOR 18"/>
    <property type="match status" value="1"/>
</dbReference>
<dbReference type="CDD" id="cd06464">
    <property type="entry name" value="ACD_sHsps-like"/>
    <property type="match status" value="1"/>
</dbReference>
<evidence type="ECO:0000313" key="10">
    <source>
        <dbReference type="EMBL" id="PKI82334.1"/>
    </source>
</evidence>
<dbReference type="GO" id="GO:0046540">
    <property type="term" value="C:U4/U6 x U5 tri-snRNP complex"/>
    <property type="evidence" value="ECO:0007669"/>
    <property type="project" value="TreeGrafter"/>
</dbReference>
<dbReference type="InterPro" id="IPR004098">
    <property type="entry name" value="Prp18"/>
</dbReference>
<dbReference type="EMBL" id="KZ454996">
    <property type="protein sequence ID" value="PKI82334.1"/>
    <property type="molecule type" value="Genomic_DNA"/>
</dbReference>
<dbReference type="InterPro" id="IPR008978">
    <property type="entry name" value="HSP20-like_chaperone"/>
</dbReference>
<accession>A0A2N1J713</accession>
<evidence type="ECO:0000256" key="1">
    <source>
        <dbReference type="ARBA" id="ARBA00004123"/>
    </source>
</evidence>
<gene>
    <name evidence="10" type="ORF">MVES_003758</name>
</gene>
<comment type="subcellular location">
    <subcellularLocation>
        <location evidence="1">Nucleus</location>
    </subcellularLocation>
</comment>
<name>A0A2N1J713_9BASI</name>
<dbReference type="InterPro" id="IPR036915">
    <property type="entry name" value="Cyclin-like_sf"/>
</dbReference>
<dbReference type="GO" id="GO:0005682">
    <property type="term" value="C:U5 snRNP"/>
    <property type="evidence" value="ECO:0007669"/>
    <property type="project" value="TreeGrafter"/>
</dbReference>
<evidence type="ECO:0000256" key="3">
    <source>
        <dbReference type="ARBA" id="ARBA00018242"/>
    </source>
</evidence>
<feature type="region of interest" description="Disordered" evidence="8">
    <location>
        <begin position="1"/>
        <end position="68"/>
    </location>
</feature>
<organism evidence="10 11">
    <name type="scientific">Malassezia vespertilionis</name>
    <dbReference type="NCBI Taxonomy" id="2020962"/>
    <lineage>
        <taxon>Eukaryota</taxon>
        <taxon>Fungi</taxon>
        <taxon>Dikarya</taxon>
        <taxon>Basidiomycota</taxon>
        <taxon>Ustilaginomycotina</taxon>
        <taxon>Malasseziomycetes</taxon>
        <taxon>Malasseziales</taxon>
        <taxon>Malasseziaceae</taxon>
        <taxon>Malassezia</taxon>
    </lineage>
</organism>
<keyword evidence="11" id="KW-1185">Reference proteome</keyword>
<evidence type="ECO:0000256" key="8">
    <source>
        <dbReference type="SAM" id="MobiDB-lite"/>
    </source>
</evidence>
<dbReference type="GO" id="GO:0019901">
    <property type="term" value="F:protein kinase binding"/>
    <property type="evidence" value="ECO:0007669"/>
    <property type="project" value="InterPro"/>
</dbReference>
<dbReference type="AlphaFoldDB" id="A0A2N1J713"/>
<reference evidence="10 11" key="1">
    <citation type="submission" date="2017-10" db="EMBL/GenBank/DDBJ databases">
        <title>A novel species of cold-tolerant Malassezia isolated from bats.</title>
        <authorList>
            <person name="Lorch J.M."/>
            <person name="Palmer J.M."/>
            <person name="Vanderwolf K.J."/>
            <person name="Schmidt K.Z."/>
            <person name="Verant M.L."/>
            <person name="Weller T.J."/>
            <person name="Blehert D.S."/>
        </authorList>
    </citation>
    <scope>NUCLEOTIDE SEQUENCE [LARGE SCALE GENOMIC DNA]</scope>
    <source>
        <strain evidence="10 11">NWHC:44797-103</strain>
    </source>
</reference>
<keyword evidence="7" id="KW-0539">Nucleus</keyword>
<evidence type="ECO:0000256" key="6">
    <source>
        <dbReference type="ARBA" id="ARBA00023187"/>
    </source>
</evidence>
<sequence>MDALKAQIAAQKRKAAAQEDGAPKYMRRGEIREHASEPQRDAPEDEETAPRTPQTSQKDDTPVPENGLKRHAGFAVSIQEAVRRLRQKNEPIRLFAESDEDRRLRLRAFELNEGHKVTEHGGNDLVVALRDTDSVLALENIGERDKCKKEGAQEDSGRVPAKKREGVGMHTVLDLEMVRKEPNKAHPILYYTLKGLLGEWEEELERRPENERHSAQGRLVSATHAQTTQYLKPLFKTLRHRDIAPDVLMRIAEIVHYMQLREYQKANDSYLQLSIGNAAWPIGVTAVGRKYIQSLKRLMTFAQAHIGDAVTGPPSEGRPSDMLSQLMAHNDNIPLHPSDLTRFHSRATPGISIGSYLRRMAKYTTLDKPCLLLILVYIDRVCERLSGFTICSLTVHRFVCASVVCASKALCDSFSTNRHYARVGGISLTELNLLEKEFLNVIDWRLVASAPVMQHYYVSLVQMHSLFILEPSTKPMPDAFTGRFDKTPFAAVSGKKPASLVVDVENDMESWRSLLTDTTPGFQDMYLGPPVLPSLSQNSEADDEEEIRIRYGSRADIMVRQSSNAVSIPYAVDCLPRVHQIADACTDAGEIPSVQALNTSLKKDFVHLPNPLHEHGRATLVSVTTSLQQSESPDLDEEDRENWPSSFMSPTSLLSLGSLPSTSLGLEQYTPASSDLVPDDPSLLCALHSTGPPRAEMTHTARMTTRIPSRPSSSSSLSSPILPKTNKEIAQVESSTEVLPGEPFVVTDAFEDKRVSFMTTEQRYIITIHLPGFALDGITIATKGCYRRTLHIIASRCDSDMHDFFERRITFGAKAIMTSIRARFDGQHLIIEIPRESMHLLTE</sequence>
<dbReference type="PANTHER" id="PTHR13007">
    <property type="entry name" value="PRE-MRNA SPLICING FACTOR-RELATED"/>
    <property type="match status" value="1"/>
</dbReference>
<keyword evidence="6" id="KW-0508">mRNA splicing</keyword>
<dbReference type="SUPFAM" id="SSF49764">
    <property type="entry name" value="HSP20-like chaperones"/>
    <property type="match status" value="1"/>
</dbReference>
<protein>
    <recommendedName>
        <fullName evidence="3">Pre-mRNA-splicing factor 18</fullName>
    </recommendedName>
</protein>
<feature type="compositionally biased region" description="Low complexity" evidence="8">
    <location>
        <begin position="1"/>
        <end position="10"/>
    </location>
</feature>
<dbReference type="SMART" id="SM00500">
    <property type="entry name" value="SFM"/>
    <property type="match status" value="1"/>
</dbReference>
<dbReference type="Pfam" id="PF02840">
    <property type="entry name" value="Prp18"/>
    <property type="match status" value="1"/>
</dbReference>
<dbReference type="SUPFAM" id="SSF158230">
    <property type="entry name" value="PRP4-like"/>
    <property type="match status" value="1"/>
</dbReference>
<dbReference type="OrthoDB" id="337735at2759"/>
<evidence type="ECO:0000256" key="2">
    <source>
        <dbReference type="ARBA" id="ARBA00008137"/>
    </source>
</evidence>
<evidence type="ECO:0000256" key="7">
    <source>
        <dbReference type="ARBA" id="ARBA00023242"/>
    </source>
</evidence>
<dbReference type="CDD" id="cd20558">
    <property type="entry name" value="CYCLIN_ScPCL7-like"/>
    <property type="match status" value="1"/>
</dbReference>
<keyword evidence="4" id="KW-0507">mRNA processing</keyword>
<feature type="compositionally biased region" description="Basic and acidic residues" evidence="8">
    <location>
        <begin position="27"/>
        <end position="42"/>
    </location>
</feature>
<proteinExistence type="inferred from homology"/>
<dbReference type="Pfam" id="PF08613">
    <property type="entry name" value="Cyclin"/>
    <property type="match status" value="1"/>
</dbReference>
<dbReference type="InterPro" id="IPR039979">
    <property type="entry name" value="PRPF18"/>
</dbReference>
<dbReference type="InterPro" id="IPR014906">
    <property type="entry name" value="PRP4-like"/>
</dbReference>
<dbReference type="Gene3D" id="4.10.280.110">
    <property type="entry name" value="Pre-mRNA processing factor 4 domain"/>
    <property type="match status" value="1"/>
</dbReference>
<evidence type="ECO:0000313" key="11">
    <source>
        <dbReference type="Proteomes" id="UP000232875"/>
    </source>
</evidence>
<evidence type="ECO:0000256" key="4">
    <source>
        <dbReference type="ARBA" id="ARBA00022664"/>
    </source>
</evidence>
<evidence type="ECO:0000259" key="9">
    <source>
        <dbReference type="SMART" id="SM00500"/>
    </source>
</evidence>
<feature type="domain" description="Pre-mRNA processing factor 4 (PRP4)-like" evidence="9">
    <location>
        <begin position="76"/>
        <end position="127"/>
    </location>
</feature>
<dbReference type="Gene3D" id="1.10.472.10">
    <property type="entry name" value="Cyclin-like"/>
    <property type="match status" value="1"/>
</dbReference>
<comment type="similarity">
    <text evidence="2">Belongs to the PRP18 family.</text>
</comment>
<dbReference type="SUPFAM" id="SSF47938">
    <property type="entry name" value="Functional domain of the splicing factor Prp18"/>
    <property type="match status" value="1"/>
</dbReference>
<dbReference type="SUPFAM" id="SSF47954">
    <property type="entry name" value="Cyclin-like"/>
    <property type="match status" value="1"/>
</dbReference>
<dbReference type="Pfam" id="PF08799">
    <property type="entry name" value="PRP4"/>
    <property type="match status" value="1"/>
</dbReference>
<dbReference type="InterPro" id="IPR013922">
    <property type="entry name" value="Cyclin_PHO80-like"/>
</dbReference>
<dbReference type="STRING" id="2020962.A0A2N1J713"/>
<dbReference type="Gene3D" id="1.20.940.10">
    <property type="entry name" value="Functional domain of the splicing factor Prp18"/>
    <property type="match status" value="1"/>
</dbReference>
<dbReference type="GO" id="GO:0000350">
    <property type="term" value="P:generation of catalytic spliceosome for second transesterification step"/>
    <property type="evidence" value="ECO:0007669"/>
    <property type="project" value="TreeGrafter"/>
</dbReference>